<dbReference type="Proteomes" id="UP000321083">
    <property type="component" value="Unassembled WGS sequence"/>
</dbReference>
<dbReference type="EMBL" id="SRHE01000039">
    <property type="protein sequence ID" value="TWW12143.1"/>
    <property type="molecule type" value="Genomic_DNA"/>
</dbReference>
<protein>
    <submittedName>
        <fullName evidence="1">Uncharacterized protein</fullName>
    </submittedName>
</protein>
<reference evidence="1 2" key="2">
    <citation type="submission" date="2019-08" db="EMBL/GenBank/DDBJ databases">
        <authorList>
            <person name="Henke P."/>
        </authorList>
    </citation>
    <scope>NUCLEOTIDE SEQUENCE [LARGE SCALE GENOMIC DNA]</scope>
    <source>
        <strain evidence="1">Phe10_nw2017</strain>
    </source>
</reference>
<gene>
    <name evidence="1" type="ORF">E3A20_03570</name>
</gene>
<comment type="caution">
    <text evidence="1">The sequence shown here is derived from an EMBL/GenBank/DDBJ whole genome shotgun (WGS) entry which is preliminary data.</text>
</comment>
<organism evidence="1 2">
    <name type="scientific">Planctomyces bekefii</name>
    <dbReference type="NCBI Taxonomy" id="1653850"/>
    <lineage>
        <taxon>Bacteria</taxon>
        <taxon>Pseudomonadati</taxon>
        <taxon>Planctomycetota</taxon>
        <taxon>Planctomycetia</taxon>
        <taxon>Planctomycetales</taxon>
        <taxon>Planctomycetaceae</taxon>
        <taxon>Planctomyces</taxon>
    </lineage>
</organism>
<dbReference type="AlphaFoldDB" id="A0A5C6MD23"/>
<proteinExistence type="predicted"/>
<evidence type="ECO:0000313" key="1">
    <source>
        <dbReference type="EMBL" id="TWW12143.1"/>
    </source>
</evidence>
<keyword evidence="2" id="KW-1185">Reference proteome</keyword>
<dbReference type="SUPFAM" id="SSF52266">
    <property type="entry name" value="SGNH hydrolase"/>
    <property type="match status" value="1"/>
</dbReference>
<evidence type="ECO:0000313" key="2">
    <source>
        <dbReference type="Proteomes" id="UP000321083"/>
    </source>
</evidence>
<sequence>MFVLTVSGEFAPVESVVERQLESHPLLFGTAYGEEKFRYKLLATQARRAEVLALGTSRVMTFRDVFFSRPQSFFNAGGGVTALGEFAGFLELLPANAVPKVVIVGLDHWYFNSRWKVDPRTLADYSTKLEPTAIFFEKWKTVLSDLFVYRKYSVQKLFEGVHSFDAVGLAAKVKRDGYLNDGSRYYGNIAFNYDDPSVNFDIGFKDTLSRISLDASRFEWGDSVDEGALQTLRKFVHTARGMGVRVVSILPPFAPKVWRAMRESGRYSYIDRLPDVLSRFCQSEDCEFYDFSDGATFGSFDDEFVDGFHGGEKTMGRLLRVMAARESTLASYLAGPERFEALLSAGNPRIVLPLAQ</sequence>
<reference evidence="1 2" key="1">
    <citation type="submission" date="2019-08" db="EMBL/GenBank/DDBJ databases">
        <title>100 year-old enigma solved: identification of Planctomyces bekefii, the type genus and species of the phylum Planctomycetes.</title>
        <authorList>
            <person name="Svetlana D.N."/>
            <person name="Overmann J."/>
        </authorList>
    </citation>
    <scope>NUCLEOTIDE SEQUENCE [LARGE SCALE GENOMIC DNA]</scope>
    <source>
        <strain evidence="1">Phe10_nw2017</strain>
    </source>
</reference>
<name>A0A5C6MD23_9PLAN</name>
<accession>A0A5C6MD23</accession>